<accession>A0A8H7E3M5</accession>
<comment type="caution">
    <text evidence="1">The sequence shown here is derived from an EMBL/GenBank/DDBJ whole genome shotgun (WGS) entry which is preliminary data.</text>
</comment>
<dbReference type="AlphaFoldDB" id="A0A8H7E3M5"/>
<name>A0A8H7E3M5_9EURO</name>
<dbReference type="EMBL" id="JAACFV010000058">
    <property type="protein sequence ID" value="KAF7508137.1"/>
    <property type="molecule type" value="Genomic_DNA"/>
</dbReference>
<evidence type="ECO:0000313" key="1">
    <source>
        <dbReference type="EMBL" id="KAF7508137.1"/>
    </source>
</evidence>
<protein>
    <submittedName>
        <fullName evidence="1">Uncharacterized protein</fullName>
    </submittedName>
</protein>
<proteinExistence type="predicted"/>
<gene>
    <name evidence="1" type="ORF">GJ744_009578</name>
</gene>
<reference evidence="1" key="1">
    <citation type="submission" date="2020-02" db="EMBL/GenBank/DDBJ databases">
        <authorList>
            <person name="Palmer J.M."/>
        </authorList>
    </citation>
    <scope>NUCLEOTIDE SEQUENCE</scope>
    <source>
        <strain evidence="1">EPUS1.4</strain>
        <tissue evidence="1">Thallus</tissue>
    </source>
</reference>
<dbReference type="OrthoDB" id="4676at2759"/>
<keyword evidence="2" id="KW-1185">Reference proteome</keyword>
<organism evidence="1 2">
    <name type="scientific">Endocarpon pusillum</name>
    <dbReference type="NCBI Taxonomy" id="364733"/>
    <lineage>
        <taxon>Eukaryota</taxon>
        <taxon>Fungi</taxon>
        <taxon>Dikarya</taxon>
        <taxon>Ascomycota</taxon>
        <taxon>Pezizomycotina</taxon>
        <taxon>Eurotiomycetes</taxon>
        <taxon>Chaetothyriomycetidae</taxon>
        <taxon>Verrucariales</taxon>
        <taxon>Verrucariaceae</taxon>
        <taxon>Endocarpon</taxon>
    </lineage>
</organism>
<evidence type="ECO:0000313" key="2">
    <source>
        <dbReference type="Proteomes" id="UP000606974"/>
    </source>
</evidence>
<dbReference type="Proteomes" id="UP000606974">
    <property type="component" value="Unassembled WGS sequence"/>
</dbReference>
<sequence>MEGVVEGMGGEPGDMGLERWEEGMTKEQKLRVAFVVVLERALGVSLEGNAGEVRKSGDGIVILLHREMWKTLSLSVC</sequence>